<organism evidence="2 3">
    <name type="scientific">Hibiscus trionum</name>
    <name type="common">Flower of an hour</name>
    <dbReference type="NCBI Taxonomy" id="183268"/>
    <lineage>
        <taxon>Eukaryota</taxon>
        <taxon>Viridiplantae</taxon>
        <taxon>Streptophyta</taxon>
        <taxon>Embryophyta</taxon>
        <taxon>Tracheophyta</taxon>
        <taxon>Spermatophyta</taxon>
        <taxon>Magnoliopsida</taxon>
        <taxon>eudicotyledons</taxon>
        <taxon>Gunneridae</taxon>
        <taxon>Pentapetalae</taxon>
        <taxon>rosids</taxon>
        <taxon>malvids</taxon>
        <taxon>Malvales</taxon>
        <taxon>Malvaceae</taxon>
        <taxon>Malvoideae</taxon>
        <taxon>Hibiscus</taxon>
    </lineage>
</organism>
<evidence type="ECO:0000313" key="3">
    <source>
        <dbReference type="Proteomes" id="UP001165190"/>
    </source>
</evidence>
<sequence length="95" mass="10372">MRVLNIALVSLLLLLVLQVDAITGFRILHEEFKLVNKELHLQSLQKGPIPPSQGSSCTNIPGNGGPPCHLNEMHYAAATAYPRPMLQFGVATNQK</sequence>
<dbReference type="PANTHER" id="PTHR33592:SF5">
    <property type="entry name" value="TRANSMEMBRANE PROTEIN"/>
    <property type="match status" value="1"/>
</dbReference>
<gene>
    <name evidence="2" type="ORF">HRI_000090100</name>
</gene>
<comment type="caution">
    <text evidence="2">The sequence shown here is derived from an EMBL/GenBank/DDBJ whole genome shotgun (WGS) entry which is preliminary data.</text>
</comment>
<dbReference type="OrthoDB" id="976687at2759"/>
<feature type="signal peptide" evidence="1">
    <location>
        <begin position="1"/>
        <end position="21"/>
    </location>
</feature>
<dbReference type="EMBL" id="BSYR01000003">
    <property type="protein sequence ID" value="GMI64208.1"/>
    <property type="molecule type" value="Genomic_DNA"/>
</dbReference>
<reference evidence="2" key="1">
    <citation type="submission" date="2023-05" db="EMBL/GenBank/DDBJ databases">
        <title>Genome and transcriptome analyses reveal genes involved in the formation of fine ridges on petal epidermal cells in Hibiscus trionum.</title>
        <authorList>
            <person name="Koshimizu S."/>
            <person name="Masuda S."/>
            <person name="Ishii T."/>
            <person name="Shirasu K."/>
            <person name="Hoshino A."/>
            <person name="Arita M."/>
        </authorList>
    </citation>
    <scope>NUCLEOTIDE SEQUENCE</scope>
    <source>
        <strain evidence="2">Hamamatsu line</strain>
    </source>
</reference>
<keyword evidence="3" id="KW-1185">Reference proteome</keyword>
<protein>
    <submittedName>
        <fullName evidence="2">Uncharacterized protein</fullName>
    </submittedName>
</protein>
<dbReference type="PANTHER" id="PTHR33592">
    <property type="entry name" value="TRANSMEMBRANE PROTEIN"/>
    <property type="match status" value="1"/>
</dbReference>
<proteinExistence type="predicted"/>
<keyword evidence="1" id="KW-0732">Signal</keyword>
<dbReference type="AlphaFoldDB" id="A0A9W7GTR5"/>
<dbReference type="Proteomes" id="UP001165190">
    <property type="component" value="Unassembled WGS sequence"/>
</dbReference>
<evidence type="ECO:0000256" key="1">
    <source>
        <dbReference type="SAM" id="SignalP"/>
    </source>
</evidence>
<accession>A0A9W7GTR5</accession>
<feature type="chain" id="PRO_5040906104" evidence="1">
    <location>
        <begin position="22"/>
        <end position="95"/>
    </location>
</feature>
<name>A0A9W7GTR5_HIBTR</name>
<evidence type="ECO:0000313" key="2">
    <source>
        <dbReference type="EMBL" id="GMI64208.1"/>
    </source>
</evidence>